<keyword evidence="4" id="KW-0548">Nucleotidyltransferase</keyword>
<keyword evidence="6" id="KW-0239">DNA-directed DNA polymerase</keyword>
<accession>V3ZQA7</accession>
<dbReference type="GeneID" id="20240915"/>
<organism evidence="10 11">
    <name type="scientific">Lottia gigantea</name>
    <name type="common">Giant owl limpet</name>
    <dbReference type="NCBI Taxonomy" id="225164"/>
    <lineage>
        <taxon>Eukaryota</taxon>
        <taxon>Metazoa</taxon>
        <taxon>Spiralia</taxon>
        <taxon>Lophotrochozoa</taxon>
        <taxon>Mollusca</taxon>
        <taxon>Gastropoda</taxon>
        <taxon>Patellogastropoda</taxon>
        <taxon>Lottioidea</taxon>
        <taxon>Lottiidae</taxon>
        <taxon>Lottia</taxon>
    </lineage>
</organism>
<evidence type="ECO:0000256" key="3">
    <source>
        <dbReference type="ARBA" id="ARBA00022679"/>
    </source>
</evidence>
<evidence type="ECO:0000259" key="9">
    <source>
        <dbReference type="Pfam" id="PF03175"/>
    </source>
</evidence>
<dbReference type="SUPFAM" id="SSF56672">
    <property type="entry name" value="DNA/RNA polymerases"/>
    <property type="match status" value="1"/>
</dbReference>
<dbReference type="HOGENOM" id="CLU_010254_0_0_1"/>
<gene>
    <name evidence="10" type="ORF">LOTGIDRAFT_168558</name>
</gene>
<feature type="domain" description="DNA-directed DNA polymerase family B mitochondria/virus" evidence="9">
    <location>
        <begin position="594"/>
        <end position="791"/>
    </location>
</feature>
<dbReference type="Pfam" id="PF03175">
    <property type="entry name" value="DNA_pol_B_2"/>
    <property type="match status" value="2"/>
</dbReference>
<keyword evidence="7" id="KW-0238">DNA-binding</keyword>
<dbReference type="GO" id="GO:0006260">
    <property type="term" value="P:DNA replication"/>
    <property type="evidence" value="ECO:0007669"/>
    <property type="project" value="UniProtKB-KW"/>
</dbReference>
<dbReference type="EMBL" id="KB203440">
    <property type="protein sequence ID" value="ESO84690.1"/>
    <property type="molecule type" value="Genomic_DNA"/>
</dbReference>
<dbReference type="KEGG" id="lgi:LOTGIDRAFT_168558"/>
<reference evidence="10 11" key="1">
    <citation type="journal article" date="2013" name="Nature">
        <title>Insights into bilaterian evolution from three spiralian genomes.</title>
        <authorList>
            <person name="Simakov O."/>
            <person name="Marletaz F."/>
            <person name="Cho S.J."/>
            <person name="Edsinger-Gonzales E."/>
            <person name="Havlak P."/>
            <person name="Hellsten U."/>
            <person name="Kuo D.H."/>
            <person name="Larsson T."/>
            <person name="Lv J."/>
            <person name="Arendt D."/>
            <person name="Savage R."/>
            <person name="Osoegawa K."/>
            <person name="de Jong P."/>
            <person name="Grimwood J."/>
            <person name="Chapman J.A."/>
            <person name="Shapiro H."/>
            <person name="Aerts A."/>
            <person name="Otillar R.P."/>
            <person name="Terry A.Y."/>
            <person name="Boore J.L."/>
            <person name="Grigoriev I.V."/>
            <person name="Lindberg D.R."/>
            <person name="Seaver E.C."/>
            <person name="Weisblat D.A."/>
            <person name="Putnam N.H."/>
            <person name="Rokhsar D.S."/>
        </authorList>
    </citation>
    <scope>NUCLEOTIDE SEQUENCE [LARGE SCALE GENOMIC DNA]</scope>
</reference>
<evidence type="ECO:0000256" key="6">
    <source>
        <dbReference type="ARBA" id="ARBA00022932"/>
    </source>
</evidence>
<comment type="catalytic activity">
    <reaction evidence="8">
        <text>DNA(n) + a 2'-deoxyribonucleoside 5'-triphosphate = DNA(n+1) + diphosphate</text>
        <dbReference type="Rhea" id="RHEA:22508"/>
        <dbReference type="Rhea" id="RHEA-COMP:17339"/>
        <dbReference type="Rhea" id="RHEA-COMP:17340"/>
        <dbReference type="ChEBI" id="CHEBI:33019"/>
        <dbReference type="ChEBI" id="CHEBI:61560"/>
        <dbReference type="ChEBI" id="CHEBI:173112"/>
        <dbReference type="EC" id="2.7.7.7"/>
    </reaction>
</comment>
<proteinExistence type="inferred from homology"/>
<evidence type="ECO:0000256" key="4">
    <source>
        <dbReference type="ARBA" id="ARBA00022695"/>
    </source>
</evidence>
<dbReference type="GO" id="GO:0000166">
    <property type="term" value="F:nucleotide binding"/>
    <property type="evidence" value="ECO:0007669"/>
    <property type="project" value="InterPro"/>
</dbReference>
<dbReference type="GO" id="GO:0003887">
    <property type="term" value="F:DNA-directed DNA polymerase activity"/>
    <property type="evidence" value="ECO:0007669"/>
    <property type="project" value="UniProtKB-KW"/>
</dbReference>
<comment type="similarity">
    <text evidence="1">Belongs to the DNA polymerase type-B family.</text>
</comment>
<keyword evidence="3" id="KW-0808">Transferase</keyword>
<protein>
    <recommendedName>
        <fullName evidence="2">DNA-directed DNA polymerase</fullName>
        <ecNumber evidence="2">2.7.7.7</ecNumber>
    </recommendedName>
</protein>
<dbReference type="InterPro" id="IPR004868">
    <property type="entry name" value="DNA-dir_DNA_pol_B_mt/vir"/>
</dbReference>
<keyword evidence="5" id="KW-0235">DNA replication</keyword>
<dbReference type="InterPro" id="IPR017964">
    <property type="entry name" value="DNA-dir_DNA_pol_B_CS"/>
</dbReference>
<dbReference type="OrthoDB" id="10265614at2759"/>
<dbReference type="PROSITE" id="PS00116">
    <property type="entry name" value="DNA_POLYMERASE_B"/>
    <property type="match status" value="1"/>
</dbReference>
<dbReference type="EC" id="2.7.7.7" evidence="2"/>
<evidence type="ECO:0000313" key="10">
    <source>
        <dbReference type="EMBL" id="ESO84690.1"/>
    </source>
</evidence>
<dbReference type="Proteomes" id="UP000030746">
    <property type="component" value="Unassembled WGS sequence"/>
</dbReference>
<dbReference type="InterPro" id="IPR043502">
    <property type="entry name" value="DNA/RNA_pol_sf"/>
</dbReference>
<evidence type="ECO:0000256" key="2">
    <source>
        <dbReference type="ARBA" id="ARBA00012417"/>
    </source>
</evidence>
<evidence type="ECO:0000256" key="7">
    <source>
        <dbReference type="ARBA" id="ARBA00023125"/>
    </source>
</evidence>
<evidence type="ECO:0000256" key="1">
    <source>
        <dbReference type="ARBA" id="ARBA00005755"/>
    </source>
</evidence>
<evidence type="ECO:0000256" key="8">
    <source>
        <dbReference type="ARBA" id="ARBA00049244"/>
    </source>
</evidence>
<dbReference type="AlphaFoldDB" id="V3ZQA7"/>
<dbReference type="GO" id="GO:0003677">
    <property type="term" value="F:DNA binding"/>
    <property type="evidence" value="ECO:0007669"/>
    <property type="project" value="UniProtKB-KW"/>
</dbReference>
<dbReference type="RefSeq" id="XP_009064680.1">
    <property type="nucleotide sequence ID" value="XM_009066432.1"/>
</dbReference>
<keyword evidence="11" id="KW-1185">Reference proteome</keyword>
<evidence type="ECO:0000313" key="11">
    <source>
        <dbReference type="Proteomes" id="UP000030746"/>
    </source>
</evidence>
<feature type="domain" description="DNA-directed DNA polymerase family B mitochondria/virus" evidence="9">
    <location>
        <begin position="352"/>
        <end position="473"/>
    </location>
</feature>
<name>V3ZQA7_LOTGI</name>
<dbReference type="CTD" id="20240915"/>
<evidence type="ECO:0000256" key="5">
    <source>
        <dbReference type="ARBA" id="ARBA00022705"/>
    </source>
</evidence>
<sequence length="998" mass="117262">MNKIEHDETLIEIKRSRVGRGGTDLLKKINEYEGENCYIPTDGHCFIKCVNRVLNKDLTCKFQEYINGFSKANRKGVMTCARMKEFNKKFNTSFQIYNPKNRHFHPRDVHDELDWVFYLHNSHFCLIRRSQKSLGIQEIEDNYEQVWKTCRDDNAVTQVSPLKLNVLSSMSDDALFAWDCETYSEKKSRRAISYACTLINLEKLRKKLEKNIFPTDNVPEEFHDKLMNVVELFVGTDCIDQMLKYLGQYDRKRLILISHNGSGFDNWIVLKNTKKLTHCPLKTPRGILSFPLSNPYTDEDLQKIWKRQKEIKGNYLQHINFTCSYQHESSSLAAWGNSSNLPANLRKIADVDIAKYTQDNWEELRHEWEPYAKRDTLCLGACLIKYNQVTKEVVNQNMSNNLTAPSLSLKGWYYLYHYDKEMVEEEWYETTRMVAKHTEKENIEKVYSHTNPFIRNFIRQSIKGGRVSANRKSFETNKMDEICNGWYYLYHYDKEMVEEEWYETTRMVAKHTEKENIEKVYSHTNPFIRNFIRQSIKGGRVSANRKSFETNKMDEICNVLKEYISQTESNNIIDLFKEYSASTKDKTEVHSRLKQIECTKLMAFDANGLYASAMSDLDSEYPRAESGRPFLPEEEKEFVKLFNKQKFRPRTAILTVWFDYPTNMFFQPIPVKDKITFTNKGEIAKAGGRIIRILDGIVYKENFKTPPYRDYILILRDLRNKYKREGNIVGSNCMKLLGNSLYGKSIQKDIFTTRHLWNEATLQANFDSRVKTYEKINDTQYIVETEIEEDSKSTRLTRSHLGSFVLSHSKKIMNNFIHVINGFYKPEIYYTDTDSLYISSNNWKKLNRAGLVSEKDYCKGKNDYGDGGIIFGLYLAPKVKYNIVLTSDGVLKEKKTFKGYSNDKISVEDYVQLASGHDVSNEFNKPWEKSFTNGVVIPNDKQTKVFRSYLNKVKRKPPNSEGIMYPYNDKDEYSFDENYEFDDFDYLTIQEENEDCFK</sequence>